<dbReference type="Gene3D" id="3.90.1200.10">
    <property type="match status" value="1"/>
</dbReference>
<protein>
    <recommendedName>
        <fullName evidence="1">Aminoglycoside phosphotransferase domain-containing protein</fullName>
    </recommendedName>
</protein>
<dbReference type="Proteomes" id="UP001500467">
    <property type="component" value="Unassembled WGS sequence"/>
</dbReference>
<dbReference type="Pfam" id="PF01636">
    <property type="entry name" value="APH"/>
    <property type="match status" value="1"/>
</dbReference>
<dbReference type="InterPro" id="IPR002575">
    <property type="entry name" value="Aminoglycoside_PTrfase"/>
</dbReference>
<dbReference type="EMBL" id="BAAALM010000015">
    <property type="protein sequence ID" value="GAA1214164.1"/>
    <property type="molecule type" value="Genomic_DNA"/>
</dbReference>
<accession>A0ABN1VJJ6</accession>
<evidence type="ECO:0000259" key="1">
    <source>
        <dbReference type="Pfam" id="PF01636"/>
    </source>
</evidence>
<sequence>MRGRGVDLIAKLHRSPSLHEREVHAYRAWTPHLGSAAPELIAVAPELHGIVITALPGTPLDTQSLGPDDERDAHRDAGRILARLHSLPAQAAASDMTDYLADRGEHWLARLGHHITQHDAHLVREHLRLLRSTTHARVAPCHLDFQPRNLLWHTDRRTRVIDFENSREDLAARDLARLATRIWPQRPDLREAFLDAYGPLDTNDTAVLHHVTALEAVTSMAHGLQHGDDYLVDLGRRLLANLGH</sequence>
<reference evidence="2 3" key="1">
    <citation type="journal article" date="2019" name="Int. J. Syst. Evol. Microbiol.">
        <title>The Global Catalogue of Microorganisms (GCM) 10K type strain sequencing project: providing services to taxonomists for standard genome sequencing and annotation.</title>
        <authorList>
            <consortium name="The Broad Institute Genomics Platform"/>
            <consortium name="The Broad Institute Genome Sequencing Center for Infectious Disease"/>
            <person name="Wu L."/>
            <person name="Ma J."/>
        </authorList>
    </citation>
    <scope>NUCLEOTIDE SEQUENCE [LARGE SCALE GENOMIC DNA]</scope>
    <source>
        <strain evidence="2 3">JCM 13022</strain>
    </source>
</reference>
<organism evidence="2 3">
    <name type="scientific">Prauserella alba</name>
    <dbReference type="NCBI Taxonomy" id="176898"/>
    <lineage>
        <taxon>Bacteria</taxon>
        <taxon>Bacillati</taxon>
        <taxon>Actinomycetota</taxon>
        <taxon>Actinomycetes</taxon>
        <taxon>Pseudonocardiales</taxon>
        <taxon>Pseudonocardiaceae</taxon>
        <taxon>Prauserella</taxon>
    </lineage>
</organism>
<dbReference type="InterPro" id="IPR011009">
    <property type="entry name" value="Kinase-like_dom_sf"/>
</dbReference>
<dbReference type="SUPFAM" id="SSF56112">
    <property type="entry name" value="Protein kinase-like (PK-like)"/>
    <property type="match status" value="1"/>
</dbReference>
<feature type="domain" description="Aminoglycoside phosphotransferase" evidence="1">
    <location>
        <begin position="7"/>
        <end position="201"/>
    </location>
</feature>
<proteinExistence type="predicted"/>
<evidence type="ECO:0000313" key="2">
    <source>
        <dbReference type="EMBL" id="GAA1214164.1"/>
    </source>
</evidence>
<gene>
    <name evidence="2" type="ORF">GCM10009675_40240</name>
</gene>
<evidence type="ECO:0000313" key="3">
    <source>
        <dbReference type="Proteomes" id="UP001500467"/>
    </source>
</evidence>
<comment type="caution">
    <text evidence="2">The sequence shown here is derived from an EMBL/GenBank/DDBJ whole genome shotgun (WGS) entry which is preliminary data.</text>
</comment>
<name>A0ABN1VJJ6_9PSEU</name>
<keyword evidence="3" id="KW-1185">Reference proteome</keyword>